<reference evidence="7" key="1">
    <citation type="journal article" date="2019" name="Int. J. Syst. Evol. Microbiol.">
        <title>The Global Catalogue of Microorganisms (GCM) 10K type strain sequencing project: providing services to taxonomists for standard genome sequencing and annotation.</title>
        <authorList>
            <consortium name="The Broad Institute Genomics Platform"/>
            <consortium name="The Broad Institute Genome Sequencing Center for Infectious Disease"/>
            <person name="Wu L."/>
            <person name="Ma J."/>
        </authorList>
    </citation>
    <scope>NUCLEOTIDE SEQUENCE [LARGE SCALE GENOMIC DNA]</scope>
    <source>
        <strain evidence="7">CECT 7956</strain>
    </source>
</reference>
<name>A0ABV7YZB8_9BACT</name>
<dbReference type="SUPFAM" id="SSF56059">
    <property type="entry name" value="Glutathione synthetase ATP-binding domain-like"/>
    <property type="match status" value="1"/>
</dbReference>
<sequence>MTILCICTFFKGVEFLKAAKAEGNKVFLLTNKKLEEKLWPWESIDTTFYLDNVDNTFETYKQILDGMAHLMRSEKIDLVVALDDFDVEKAALVREHFRIPGMGQTTARYFRDKLAMRIQARDNGIPVPEFTSLFNDLAITHFLETTNAPWVVKPRSEASAAGIKKVYNLDEAWQHIHSLGEERHQFLIECFKPGDVFHIDALIKDSKVIFERCSQYLNTPFEVAHGGGIFRSITVAHGSLDEEALTMINQQVMQAFGMRFSAAHTEVIKCKEDGNYYFLETASRVGGAHLAEMVEASSGINLWREWAKIETAVADNKPYSLPKVEKQYSGILITLSSQQWPDLSVFDDPEIVWKMNEEYHIGLVVKAKKREKVEKLLDAYTQKIYELGLHASAPSPDKPVH</sequence>
<dbReference type="PROSITE" id="PS50975">
    <property type="entry name" value="ATP_GRASP"/>
    <property type="match status" value="1"/>
</dbReference>
<evidence type="ECO:0000256" key="2">
    <source>
        <dbReference type="ARBA" id="ARBA00022741"/>
    </source>
</evidence>
<comment type="caution">
    <text evidence="6">The sequence shown here is derived from an EMBL/GenBank/DDBJ whole genome shotgun (WGS) entry which is preliminary data.</text>
</comment>
<keyword evidence="7" id="KW-1185">Reference proteome</keyword>
<gene>
    <name evidence="6" type="ORF">ACFOOI_17070</name>
</gene>
<dbReference type="Gene3D" id="3.40.50.20">
    <property type="match status" value="1"/>
</dbReference>
<dbReference type="InterPro" id="IPR011761">
    <property type="entry name" value="ATP-grasp"/>
</dbReference>
<evidence type="ECO:0000259" key="5">
    <source>
        <dbReference type="PROSITE" id="PS50975"/>
    </source>
</evidence>
<dbReference type="Gene3D" id="3.30.470.20">
    <property type="entry name" value="ATP-grasp fold, B domain"/>
    <property type="match status" value="1"/>
</dbReference>
<dbReference type="InterPro" id="IPR013815">
    <property type="entry name" value="ATP_grasp_subdomain_1"/>
</dbReference>
<evidence type="ECO:0000256" key="3">
    <source>
        <dbReference type="ARBA" id="ARBA00022840"/>
    </source>
</evidence>
<evidence type="ECO:0000256" key="1">
    <source>
        <dbReference type="ARBA" id="ARBA00022598"/>
    </source>
</evidence>
<evidence type="ECO:0000313" key="7">
    <source>
        <dbReference type="Proteomes" id="UP001595616"/>
    </source>
</evidence>
<keyword evidence="1" id="KW-0436">Ligase</keyword>
<accession>A0ABV7YZB8</accession>
<proteinExistence type="predicted"/>
<dbReference type="PANTHER" id="PTHR43585:SF2">
    <property type="entry name" value="ATP-GRASP ENZYME FSQD"/>
    <property type="match status" value="1"/>
</dbReference>
<evidence type="ECO:0000256" key="4">
    <source>
        <dbReference type="PROSITE-ProRule" id="PRU00409"/>
    </source>
</evidence>
<dbReference type="PANTHER" id="PTHR43585">
    <property type="entry name" value="FUMIPYRROLE BIOSYNTHESIS PROTEIN C"/>
    <property type="match status" value="1"/>
</dbReference>
<evidence type="ECO:0000313" key="6">
    <source>
        <dbReference type="EMBL" id="MFC3812375.1"/>
    </source>
</evidence>
<dbReference type="EMBL" id="JBHRYQ010000001">
    <property type="protein sequence ID" value="MFC3812375.1"/>
    <property type="molecule type" value="Genomic_DNA"/>
</dbReference>
<dbReference type="RefSeq" id="WP_379839245.1">
    <property type="nucleotide sequence ID" value="NZ_JBHRYQ010000001.1"/>
</dbReference>
<organism evidence="6 7">
    <name type="scientific">Lacihabitans lacunae</name>
    <dbReference type="NCBI Taxonomy" id="1028214"/>
    <lineage>
        <taxon>Bacteria</taxon>
        <taxon>Pseudomonadati</taxon>
        <taxon>Bacteroidota</taxon>
        <taxon>Cytophagia</taxon>
        <taxon>Cytophagales</taxon>
        <taxon>Leadbetterellaceae</taxon>
        <taxon>Lacihabitans</taxon>
    </lineage>
</organism>
<dbReference type="InterPro" id="IPR052032">
    <property type="entry name" value="ATP-dep_AA_Ligase"/>
</dbReference>
<feature type="domain" description="ATP-grasp" evidence="5">
    <location>
        <begin position="117"/>
        <end position="311"/>
    </location>
</feature>
<dbReference type="Proteomes" id="UP001595616">
    <property type="component" value="Unassembled WGS sequence"/>
</dbReference>
<protein>
    <submittedName>
        <fullName evidence="6">Acetyl-CoA carboxylase biotin carboxylase subunit family protein</fullName>
    </submittedName>
</protein>
<keyword evidence="2 4" id="KW-0547">Nucleotide-binding</keyword>
<keyword evidence="3 4" id="KW-0067">ATP-binding</keyword>
<dbReference type="Gene3D" id="3.30.1490.20">
    <property type="entry name" value="ATP-grasp fold, A domain"/>
    <property type="match status" value="1"/>
</dbReference>